<dbReference type="EC" id="1.11.1.-" evidence="1"/>
<dbReference type="AlphaFoldDB" id="A0AAU8EMF4"/>
<dbReference type="SUPFAM" id="SSF82784">
    <property type="entry name" value="OsmC-like"/>
    <property type="match status" value="1"/>
</dbReference>
<organism evidence="1">
    <name type="scientific">Arthrobacter sp. K5</name>
    <dbReference type="NCBI Taxonomy" id="2839623"/>
    <lineage>
        <taxon>Bacteria</taxon>
        <taxon>Bacillati</taxon>
        <taxon>Actinomycetota</taxon>
        <taxon>Actinomycetes</taxon>
        <taxon>Micrococcales</taxon>
        <taxon>Micrococcaceae</taxon>
        <taxon>Arthrobacter</taxon>
    </lineage>
</organism>
<dbReference type="Gene3D" id="3.30.300.20">
    <property type="match status" value="1"/>
</dbReference>
<gene>
    <name evidence="1" type="ORF">ABRP34_14555</name>
</gene>
<dbReference type="InterPro" id="IPR015946">
    <property type="entry name" value="KH_dom-like_a/b"/>
</dbReference>
<evidence type="ECO:0000313" key="1">
    <source>
        <dbReference type="EMBL" id="XCH10056.1"/>
    </source>
</evidence>
<protein>
    <submittedName>
        <fullName evidence="1">OsmC family protein</fullName>
        <ecNumber evidence="1">1.11.1.-</ecNumber>
    </submittedName>
</protein>
<dbReference type="InterPro" id="IPR036102">
    <property type="entry name" value="OsmC/Ohrsf"/>
</dbReference>
<dbReference type="GO" id="GO:0004601">
    <property type="term" value="F:peroxidase activity"/>
    <property type="evidence" value="ECO:0007669"/>
    <property type="project" value="UniProtKB-KW"/>
</dbReference>
<keyword evidence="1" id="KW-0560">Oxidoreductase</keyword>
<dbReference type="PANTHER" id="PTHR35368:SF1">
    <property type="entry name" value="HYDROPEROXIDE REDUCTASE"/>
    <property type="match status" value="1"/>
</dbReference>
<dbReference type="PANTHER" id="PTHR35368">
    <property type="entry name" value="HYDROPEROXIDE REDUCTASE"/>
    <property type="match status" value="1"/>
</dbReference>
<dbReference type="InterPro" id="IPR052924">
    <property type="entry name" value="OsmC/Ohr_hydroprdx_reductase"/>
</dbReference>
<dbReference type="InterPro" id="IPR003718">
    <property type="entry name" value="OsmC/Ohr_fam"/>
</dbReference>
<sequence length="189" mass="19782">MTEMNTLRTEAFADLAAIEATVAAVTEQRELGKVSFSMLSESAGGLTAETITGPLTQAGIADESRRGKFTLHSDEPVSLLGTDTAVSPAEYILKALAGCYIVTLASLAAARNIPLKHVALTLGFDIDLSGFLGIDDSVRKGAQQITVDVQIDSPGTSRKDLEDLIGALEASSPIRDTLANPVPVITRLG</sequence>
<reference evidence="1" key="1">
    <citation type="submission" date="2024-06" db="EMBL/GenBank/DDBJ databases">
        <title>Biodegradation of dimethachlon by Arthrobacter sp. K5: mechanistic insights and ecological implications.</title>
        <authorList>
            <person name="Hu S."/>
            <person name="Lu P."/>
        </authorList>
    </citation>
    <scope>NUCLEOTIDE SEQUENCE</scope>
    <source>
        <strain evidence="1">K5</strain>
    </source>
</reference>
<keyword evidence="1" id="KW-0575">Peroxidase</keyword>
<dbReference type="RefSeq" id="WP_353710729.1">
    <property type="nucleotide sequence ID" value="NZ_CP159279.1"/>
</dbReference>
<proteinExistence type="predicted"/>
<name>A0AAU8EMF4_9MICC</name>
<dbReference type="Pfam" id="PF02566">
    <property type="entry name" value="OsmC"/>
    <property type="match status" value="1"/>
</dbReference>
<dbReference type="EMBL" id="CP159279">
    <property type="protein sequence ID" value="XCH10056.1"/>
    <property type="molecule type" value="Genomic_DNA"/>
</dbReference>
<accession>A0AAU8EMF4</accession>